<dbReference type="InterPro" id="IPR045620">
    <property type="entry name" value="DUF6442"/>
</dbReference>
<protein>
    <submittedName>
        <fullName evidence="2">Uncharacterized protein</fullName>
    </submittedName>
</protein>
<keyword evidence="1" id="KW-0812">Transmembrane</keyword>
<dbReference type="Pfam" id="PF20040">
    <property type="entry name" value="DUF6442"/>
    <property type="match status" value="1"/>
</dbReference>
<evidence type="ECO:0000256" key="1">
    <source>
        <dbReference type="SAM" id="Phobius"/>
    </source>
</evidence>
<dbReference type="AlphaFoldDB" id="A0A9D2H8X9"/>
<feature type="transmembrane region" description="Helical" evidence="1">
    <location>
        <begin position="34"/>
        <end position="54"/>
    </location>
</feature>
<keyword evidence="1" id="KW-1133">Transmembrane helix</keyword>
<feature type="transmembrane region" description="Helical" evidence="1">
    <location>
        <begin position="94"/>
        <end position="112"/>
    </location>
</feature>
<evidence type="ECO:0000313" key="2">
    <source>
        <dbReference type="EMBL" id="HJA06718.1"/>
    </source>
</evidence>
<gene>
    <name evidence="2" type="ORF">H9798_06170</name>
</gene>
<accession>A0A9D2H8X9</accession>
<keyword evidence="1" id="KW-0472">Membrane</keyword>
<dbReference type="Proteomes" id="UP000824223">
    <property type="component" value="Unassembled WGS sequence"/>
</dbReference>
<dbReference type="EMBL" id="DXAK01000031">
    <property type="protein sequence ID" value="HJA06718.1"/>
    <property type="molecule type" value="Genomic_DNA"/>
</dbReference>
<reference evidence="2" key="2">
    <citation type="submission" date="2021-04" db="EMBL/GenBank/DDBJ databases">
        <authorList>
            <person name="Gilroy R."/>
        </authorList>
    </citation>
    <scope>NUCLEOTIDE SEQUENCE</scope>
    <source>
        <strain evidence="2">ChiSjej2B20-11307</strain>
    </source>
</reference>
<proteinExistence type="predicted"/>
<evidence type="ECO:0000313" key="3">
    <source>
        <dbReference type="Proteomes" id="UP000824223"/>
    </source>
</evidence>
<name>A0A9D2H8X9_9FIRM</name>
<organism evidence="2 3">
    <name type="scientific">Candidatus Mediterraneibacter pullicola</name>
    <dbReference type="NCBI Taxonomy" id="2838682"/>
    <lineage>
        <taxon>Bacteria</taxon>
        <taxon>Bacillati</taxon>
        <taxon>Bacillota</taxon>
        <taxon>Clostridia</taxon>
        <taxon>Lachnospirales</taxon>
        <taxon>Lachnospiraceae</taxon>
        <taxon>Mediterraneibacter</taxon>
    </lineage>
</organism>
<reference evidence="2" key="1">
    <citation type="journal article" date="2021" name="PeerJ">
        <title>Extensive microbial diversity within the chicken gut microbiome revealed by metagenomics and culture.</title>
        <authorList>
            <person name="Gilroy R."/>
            <person name="Ravi A."/>
            <person name="Getino M."/>
            <person name="Pursley I."/>
            <person name="Horton D.L."/>
            <person name="Alikhan N.F."/>
            <person name="Baker D."/>
            <person name="Gharbi K."/>
            <person name="Hall N."/>
            <person name="Watson M."/>
            <person name="Adriaenssens E.M."/>
            <person name="Foster-Nyarko E."/>
            <person name="Jarju S."/>
            <person name="Secka A."/>
            <person name="Antonio M."/>
            <person name="Oren A."/>
            <person name="Chaudhuri R.R."/>
            <person name="La Ragione R."/>
            <person name="Hildebrand F."/>
            <person name="Pallen M.J."/>
        </authorList>
    </citation>
    <scope>NUCLEOTIDE SEQUENCE</scope>
    <source>
        <strain evidence="2">ChiSjej2B20-11307</strain>
    </source>
</reference>
<comment type="caution">
    <text evidence="2">The sequence shown here is derived from an EMBL/GenBank/DDBJ whole genome shotgun (WGS) entry which is preliminary data.</text>
</comment>
<sequence length="113" mass="13168">MDKMDKEDILVRSRNDNRKGDEREVQNRTNAELFSYWIVIVILFVTALLSDAGVIGGEIFINGRSFLFKDFVWLLNFLSLSCEFGSKFYFSRKIWQLLLCLFFAAGVFSCLIF</sequence>